<proteinExistence type="inferred from homology"/>
<reference evidence="8 10" key="1">
    <citation type="journal article" date="2012" name="Nature">
        <title>Algal genomes reveal evolutionary mosaicism and the fate of nucleomorphs.</title>
        <authorList>
            <consortium name="DOE Joint Genome Institute"/>
            <person name="Curtis B.A."/>
            <person name="Tanifuji G."/>
            <person name="Burki F."/>
            <person name="Gruber A."/>
            <person name="Irimia M."/>
            <person name="Maruyama S."/>
            <person name="Arias M.C."/>
            <person name="Ball S.G."/>
            <person name="Gile G.H."/>
            <person name="Hirakawa Y."/>
            <person name="Hopkins J.F."/>
            <person name="Kuo A."/>
            <person name="Rensing S.A."/>
            <person name="Schmutz J."/>
            <person name="Symeonidi A."/>
            <person name="Elias M."/>
            <person name="Eveleigh R.J."/>
            <person name="Herman E.K."/>
            <person name="Klute M.J."/>
            <person name="Nakayama T."/>
            <person name="Obornik M."/>
            <person name="Reyes-Prieto A."/>
            <person name="Armbrust E.V."/>
            <person name="Aves S.J."/>
            <person name="Beiko R.G."/>
            <person name="Coutinho P."/>
            <person name="Dacks J.B."/>
            <person name="Durnford D.G."/>
            <person name="Fast N.M."/>
            <person name="Green B.R."/>
            <person name="Grisdale C.J."/>
            <person name="Hempel F."/>
            <person name="Henrissat B."/>
            <person name="Hoppner M.P."/>
            <person name="Ishida K."/>
            <person name="Kim E."/>
            <person name="Koreny L."/>
            <person name="Kroth P.G."/>
            <person name="Liu Y."/>
            <person name="Malik S.B."/>
            <person name="Maier U.G."/>
            <person name="McRose D."/>
            <person name="Mock T."/>
            <person name="Neilson J.A."/>
            <person name="Onodera N.T."/>
            <person name="Poole A.M."/>
            <person name="Pritham E.J."/>
            <person name="Richards T.A."/>
            <person name="Rocap G."/>
            <person name="Roy S.W."/>
            <person name="Sarai C."/>
            <person name="Schaack S."/>
            <person name="Shirato S."/>
            <person name="Slamovits C.H."/>
            <person name="Spencer D.F."/>
            <person name="Suzuki S."/>
            <person name="Worden A.Z."/>
            <person name="Zauner S."/>
            <person name="Barry K."/>
            <person name="Bell C."/>
            <person name="Bharti A.K."/>
            <person name="Crow J.A."/>
            <person name="Grimwood J."/>
            <person name="Kramer R."/>
            <person name="Lindquist E."/>
            <person name="Lucas S."/>
            <person name="Salamov A."/>
            <person name="McFadden G.I."/>
            <person name="Lane C.E."/>
            <person name="Keeling P.J."/>
            <person name="Gray M.W."/>
            <person name="Grigoriev I.V."/>
            <person name="Archibald J.M."/>
        </authorList>
    </citation>
    <scope>NUCLEOTIDE SEQUENCE</scope>
    <source>
        <strain evidence="8 10">CCMP2712</strain>
    </source>
</reference>
<dbReference type="Pfam" id="PF00318">
    <property type="entry name" value="Ribosomal_S2"/>
    <property type="match status" value="1"/>
</dbReference>
<evidence type="ECO:0000256" key="5">
    <source>
        <dbReference type="ARBA" id="ARBA00023274"/>
    </source>
</evidence>
<evidence type="ECO:0000313" key="8">
    <source>
        <dbReference type="EMBL" id="EKX41170.1"/>
    </source>
</evidence>
<dbReference type="GO" id="GO:0000028">
    <property type="term" value="P:ribosomal small subunit assembly"/>
    <property type="evidence" value="ECO:0007669"/>
    <property type="project" value="UniProtKB-UniRule"/>
</dbReference>
<dbReference type="GeneID" id="17297700"/>
<organism evidence="8">
    <name type="scientific">Guillardia theta (strain CCMP2712)</name>
    <name type="common">Cryptophyte</name>
    <dbReference type="NCBI Taxonomy" id="905079"/>
    <lineage>
        <taxon>Eukaryota</taxon>
        <taxon>Cryptophyceae</taxon>
        <taxon>Pyrenomonadales</taxon>
        <taxon>Geminigeraceae</taxon>
        <taxon>Guillardia</taxon>
    </lineage>
</organism>
<comment type="subunit">
    <text evidence="6">Component of the small ribosomal subunit. Mature ribosomes consist of a small (40S) and a large (60S) subunit. The 40S subunit contains about 33 different proteins and 1 molecule of RNA (18S). The 60S subunit contains about 49 different proteins and 3 molecules of RNA (25S, 5.8S and 5S). Interacts with ribosomal protein S21.</text>
</comment>
<evidence type="ECO:0000313" key="9">
    <source>
        <dbReference type="EnsemblProtists" id="EKX41170"/>
    </source>
</evidence>
<dbReference type="Gene3D" id="3.40.50.10490">
    <property type="entry name" value="Glucose-6-phosphate isomerase like protein, domain 1"/>
    <property type="match status" value="1"/>
</dbReference>
<gene>
    <name evidence="8" type="ORF">GUITHDRAFT_189772</name>
</gene>
<dbReference type="PANTHER" id="PTHR11489">
    <property type="entry name" value="40S RIBOSOMAL PROTEIN SA"/>
    <property type="match status" value="1"/>
</dbReference>
<dbReference type="InterPro" id="IPR027498">
    <property type="entry name" value="Ribosomal_uS2_euk"/>
</dbReference>
<dbReference type="EMBL" id="JH993026">
    <property type="protein sequence ID" value="EKX41170.1"/>
    <property type="molecule type" value="Genomic_DNA"/>
</dbReference>
<protein>
    <recommendedName>
        <fullName evidence="6">Small ribosomal subunit protein uS2</fullName>
    </recommendedName>
</protein>
<evidence type="ECO:0000256" key="1">
    <source>
        <dbReference type="ARBA" id="ARBA00004496"/>
    </source>
</evidence>
<dbReference type="InterPro" id="IPR005707">
    <property type="entry name" value="Ribosomal_uS2_euk/arc"/>
</dbReference>
<evidence type="ECO:0000256" key="4">
    <source>
        <dbReference type="ARBA" id="ARBA00022980"/>
    </source>
</evidence>
<dbReference type="EnsemblProtists" id="EKX41170">
    <property type="protein sequence ID" value="EKX41170"/>
    <property type="gene ID" value="GUITHDRAFT_189772"/>
</dbReference>
<reference evidence="10" key="2">
    <citation type="submission" date="2012-11" db="EMBL/GenBank/DDBJ databases">
        <authorList>
            <person name="Kuo A."/>
            <person name="Curtis B.A."/>
            <person name="Tanifuji G."/>
            <person name="Burki F."/>
            <person name="Gruber A."/>
            <person name="Irimia M."/>
            <person name="Maruyama S."/>
            <person name="Arias M.C."/>
            <person name="Ball S.G."/>
            <person name="Gile G.H."/>
            <person name="Hirakawa Y."/>
            <person name="Hopkins J.F."/>
            <person name="Rensing S.A."/>
            <person name="Schmutz J."/>
            <person name="Symeonidi A."/>
            <person name="Elias M."/>
            <person name="Eveleigh R.J."/>
            <person name="Herman E.K."/>
            <person name="Klute M.J."/>
            <person name="Nakayama T."/>
            <person name="Obornik M."/>
            <person name="Reyes-Prieto A."/>
            <person name="Armbrust E.V."/>
            <person name="Aves S.J."/>
            <person name="Beiko R.G."/>
            <person name="Coutinho P."/>
            <person name="Dacks J.B."/>
            <person name="Durnford D.G."/>
            <person name="Fast N.M."/>
            <person name="Green B.R."/>
            <person name="Grisdale C."/>
            <person name="Hempe F."/>
            <person name="Henrissat B."/>
            <person name="Hoppner M.P."/>
            <person name="Ishida K.-I."/>
            <person name="Kim E."/>
            <person name="Koreny L."/>
            <person name="Kroth P.G."/>
            <person name="Liu Y."/>
            <person name="Malik S.-B."/>
            <person name="Maier U.G."/>
            <person name="McRose D."/>
            <person name="Mock T."/>
            <person name="Neilson J.A."/>
            <person name="Onodera N.T."/>
            <person name="Poole A.M."/>
            <person name="Pritham E.J."/>
            <person name="Richards T.A."/>
            <person name="Rocap G."/>
            <person name="Roy S.W."/>
            <person name="Sarai C."/>
            <person name="Schaack S."/>
            <person name="Shirato S."/>
            <person name="Slamovits C.H."/>
            <person name="Spencer D.F."/>
            <person name="Suzuki S."/>
            <person name="Worden A.Z."/>
            <person name="Zauner S."/>
            <person name="Barry K."/>
            <person name="Bell C."/>
            <person name="Bharti A.K."/>
            <person name="Crow J.A."/>
            <person name="Grimwood J."/>
            <person name="Kramer R."/>
            <person name="Lindquist E."/>
            <person name="Lucas S."/>
            <person name="Salamov A."/>
            <person name="McFadden G.I."/>
            <person name="Lane C.E."/>
            <person name="Keeling P.J."/>
            <person name="Gray M.W."/>
            <person name="Grigoriev I.V."/>
            <person name="Archibald J.M."/>
        </authorList>
    </citation>
    <scope>NUCLEOTIDE SEQUENCE</scope>
    <source>
        <strain evidence="10">CCMP2712</strain>
    </source>
</reference>
<keyword evidence="4 6" id="KW-0689">Ribosomal protein</keyword>
<dbReference type="RefSeq" id="XP_005828150.1">
    <property type="nucleotide sequence ID" value="XM_005828093.1"/>
</dbReference>
<keyword evidence="3 6" id="KW-0963">Cytoplasm</keyword>
<dbReference type="FunFam" id="3.40.50.10490:FF:000017">
    <property type="entry name" value="40S ribosomal protein SA"/>
    <property type="match status" value="1"/>
</dbReference>
<keyword evidence="10" id="KW-1185">Reference proteome</keyword>
<dbReference type="PROSITE" id="PS00963">
    <property type="entry name" value="RIBOSOMAL_S2_2"/>
    <property type="match status" value="1"/>
</dbReference>
<evidence type="ECO:0000313" key="10">
    <source>
        <dbReference type="Proteomes" id="UP000011087"/>
    </source>
</evidence>
<dbReference type="STRING" id="905079.L1IZB6"/>
<dbReference type="GO" id="GO:0006412">
    <property type="term" value="P:translation"/>
    <property type="evidence" value="ECO:0007669"/>
    <property type="project" value="UniProtKB-UniRule"/>
</dbReference>
<dbReference type="HAMAP" id="MF_03015">
    <property type="entry name" value="Ribosomal_S2_euk"/>
    <property type="match status" value="1"/>
</dbReference>
<sequence length="278" mass="30791">MVQSNTSLPPALRATDDDWAKMLAAHVHLGTKNLDNKMMPYIWKRRADGLYIINLAKTWEKLMLAARIVVAIENPADVCVISARPYGQRAVLKFGQYTGANYMAGRYTPGTFTNQIQQQFQEPRLLVITDPRTDSQPLHESSFVNIPTVAFCDTDSPLRFVDVAVPANNKGKQSIGLLYWLLAREVLRLRNVIQRNSPWDIMVDMFFYRDPEEAEKEAENEKEAIEAPPAEFNATGYDATLQGAGEWAGAGAHEWGAQAGGAEWGAGDAAGAPMFTAQ</sequence>
<dbReference type="Proteomes" id="UP000011087">
    <property type="component" value="Unassembled WGS sequence"/>
</dbReference>
<dbReference type="SUPFAM" id="SSF52313">
    <property type="entry name" value="Ribosomal protein S2"/>
    <property type="match status" value="1"/>
</dbReference>
<dbReference type="InterPro" id="IPR023591">
    <property type="entry name" value="Ribosomal_uS2_flav_dom_sf"/>
</dbReference>
<dbReference type="GO" id="GO:0003735">
    <property type="term" value="F:structural constituent of ribosome"/>
    <property type="evidence" value="ECO:0007669"/>
    <property type="project" value="UniProtKB-UniRule"/>
</dbReference>
<evidence type="ECO:0000256" key="7">
    <source>
        <dbReference type="RuleBase" id="RU003631"/>
    </source>
</evidence>
<dbReference type="NCBIfam" id="TIGR01012">
    <property type="entry name" value="uS2_euk_arch"/>
    <property type="match status" value="1"/>
</dbReference>
<dbReference type="PRINTS" id="PR00395">
    <property type="entry name" value="RIBOSOMALS2"/>
</dbReference>
<dbReference type="GO" id="GO:0022627">
    <property type="term" value="C:cytosolic small ribosomal subunit"/>
    <property type="evidence" value="ECO:0007669"/>
    <property type="project" value="UniProtKB-UniRule"/>
</dbReference>
<dbReference type="PaxDb" id="55529-EKX41170"/>
<accession>L1IZB6</accession>
<name>L1IZB6_GUITC</name>
<comment type="similarity">
    <text evidence="2 6 7">Belongs to the universal ribosomal protein uS2 family.</text>
</comment>
<evidence type="ECO:0000256" key="3">
    <source>
        <dbReference type="ARBA" id="ARBA00022490"/>
    </source>
</evidence>
<evidence type="ECO:0000256" key="6">
    <source>
        <dbReference type="HAMAP-Rule" id="MF_03015"/>
    </source>
</evidence>
<keyword evidence="5 6" id="KW-0687">Ribonucleoprotein</keyword>
<dbReference type="AlphaFoldDB" id="L1IZB6"/>
<comment type="subcellular location">
    <subcellularLocation>
        <location evidence="1 6">Cytoplasm</location>
    </subcellularLocation>
</comment>
<dbReference type="OrthoDB" id="414863at2759"/>
<dbReference type="InterPro" id="IPR018130">
    <property type="entry name" value="Ribosomal_uS2_CS"/>
</dbReference>
<dbReference type="CDD" id="cd01425">
    <property type="entry name" value="RPS2"/>
    <property type="match status" value="1"/>
</dbReference>
<evidence type="ECO:0000256" key="2">
    <source>
        <dbReference type="ARBA" id="ARBA00006242"/>
    </source>
</evidence>
<reference evidence="9" key="3">
    <citation type="submission" date="2015-06" db="UniProtKB">
        <authorList>
            <consortium name="EnsemblProtists"/>
        </authorList>
    </citation>
    <scope>IDENTIFICATION</scope>
</reference>
<dbReference type="InterPro" id="IPR001865">
    <property type="entry name" value="Ribosomal_uS2"/>
</dbReference>
<comment type="function">
    <text evidence="6">Required for the assembly and/or stability of the 40S ribosomal subunit. Required for the processing of the 20S rRNA-precursor to mature 18S rRNA in a late step of the maturation of 40S ribosomal subunits.</text>
</comment>
<dbReference type="eggNOG" id="KOG0830">
    <property type="taxonomic scope" value="Eukaryota"/>
</dbReference>